<dbReference type="GO" id="GO:0007165">
    <property type="term" value="P:signal transduction"/>
    <property type="evidence" value="ECO:0007669"/>
    <property type="project" value="InterPro"/>
</dbReference>
<dbReference type="GO" id="GO:0016020">
    <property type="term" value="C:membrane"/>
    <property type="evidence" value="ECO:0007669"/>
    <property type="project" value="InterPro"/>
</dbReference>
<feature type="domain" description="EAL" evidence="3">
    <location>
        <begin position="453"/>
        <end position="708"/>
    </location>
</feature>
<feature type="coiled-coil region" evidence="1">
    <location>
        <begin position="250"/>
        <end position="277"/>
    </location>
</feature>
<dbReference type="CDD" id="cd01948">
    <property type="entry name" value="EAL"/>
    <property type="match status" value="1"/>
</dbReference>
<proteinExistence type="predicted"/>
<dbReference type="AlphaFoldDB" id="A0A838XNG0"/>
<feature type="domain" description="GGDEF" evidence="5">
    <location>
        <begin position="312"/>
        <end position="445"/>
    </location>
</feature>
<dbReference type="PROSITE" id="PS50887">
    <property type="entry name" value="GGDEF"/>
    <property type="match status" value="1"/>
</dbReference>
<dbReference type="InterPro" id="IPR001633">
    <property type="entry name" value="EAL_dom"/>
</dbReference>
<evidence type="ECO:0000259" key="5">
    <source>
        <dbReference type="PROSITE" id="PS50887"/>
    </source>
</evidence>
<organism evidence="6 7">
    <name type="scientific">Stappia taiwanensis</name>
    <dbReference type="NCBI Taxonomy" id="992267"/>
    <lineage>
        <taxon>Bacteria</taxon>
        <taxon>Pseudomonadati</taxon>
        <taxon>Pseudomonadota</taxon>
        <taxon>Alphaproteobacteria</taxon>
        <taxon>Hyphomicrobiales</taxon>
        <taxon>Stappiaceae</taxon>
        <taxon>Stappia</taxon>
    </lineage>
</organism>
<evidence type="ECO:0000313" key="7">
    <source>
        <dbReference type="Proteomes" id="UP000559404"/>
    </source>
</evidence>
<dbReference type="InterPro" id="IPR035919">
    <property type="entry name" value="EAL_sf"/>
</dbReference>
<sequence>MIQRIRLANWPILLKVMAAPLATLGFLALLSVHGWQTLKTQRAVLTAGYEEFAPVLAHAYEIPQSLARIDAHLYRLSVWSQIGVKGAELERTLKSINEELRQADGGIQMLESAGVAGTSRLRDAFNAYRDNTSQVMLLILRNATLGAVAARGGDAIFSRVESLAHQAAANASQHFQQRANGASRDAREMARKFIWQSLLAGALAVLASYLASRAIIHPIRELVQTINRLLHGKLKGEVPYSGRSDEIGSISMSVRELQRVLIENRKLEEEREEKRVKLEYLALHDGLTDLANRKAFDLFLEGAIRAPHTEKDNLICLLIDLDSFKPINDTYGHEAGDAVLRELARRFSLLARPTDMVARIGGDEFGIAITSDDRPLDAASIATRFLDATRDPIDHDGKVLRVGASVGAVRLSDIDGDGEALMAAADQAMYAAKQDKRPSFSVFTRNTTPERVGVHDREELEEALRSGAFVPYYQPKIDLRSKTHAGFEALARWHHPTKGVLTPEDFLPRISRFGLQGDFTGAITTQVLADLGGFLQQGLDPGGVAINIEEATLASHSGLDDLCQLIESVPHLAPLITLEITEDVFIARAAEMIRQNVETLAAMGVRISMDDFGTGYGSFQHLRQFTFHEMKIDTEFVAGIGKDRSSEVIIEGFLSIANGLGADVVAEGIETEAQERYMRQRGCHFGQGYRFGAPMPRATAEIYLRDDKAARQASS</sequence>
<keyword evidence="2" id="KW-0812">Transmembrane</keyword>
<accession>A0A838XNG0</accession>
<keyword evidence="2" id="KW-1133">Transmembrane helix</keyword>
<dbReference type="SMART" id="SM00304">
    <property type="entry name" value="HAMP"/>
    <property type="match status" value="1"/>
</dbReference>
<dbReference type="InterPro" id="IPR043128">
    <property type="entry name" value="Rev_trsase/Diguanyl_cyclase"/>
</dbReference>
<dbReference type="SUPFAM" id="SSF158472">
    <property type="entry name" value="HAMP domain-like"/>
    <property type="match status" value="1"/>
</dbReference>
<dbReference type="InterPro" id="IPR029787">
    <property type="entry name" value="Nucleotide_cyclase"/>
</dbReference>
<keyword evidence="7" id="KW-1185">Reference proteome</keyword>
<dbReference type="RefSeq" id="WP_181758471.1">
    <property type="nucleotide sequence ID" value="NZ_BMCR01000001.1"/>
</dbReference>
<name>A0A838XNG0_9HYPH</name>
<keyword evidence="2" id="KW-0472">Membrane</keyword>
<dbReference type="Pfam" id="PF00563">
    <property type="entry name" value="EAL"/>
    <property type="match status" value="1"/>
</dbReference>
<feature type="domain" description="HAMP" evidence="4">
    <location>
        <begin position="213"/>
        <end position="266"/>
    </location>
</feature>
<evidence type="ECO:0000313" key="6">
    <source>
        <dbReference type="EMBL" id="MBA4610288.1"/>
    </source>
</evidence>
<dbReference type="Gene3D" id="6.10.340.10">
    <property type="match status" value="1"/>
</dbReference>
<feature type="transmembrane region" description="Helical" evidence="2">
    <location>
        <begin position="193"/>
        <end position="211"/>
    </location>
</feature>
<dbReference type="Pfam" id="PF00672">
    <property type="entry name" value="HAMP"/>
    <property type="match status" value="1"/>
</dbReference>
<dbReference type="InterPro" id="IPR000160">
    <property type="entry name" value="GGDEF_dom"/>
</dbReference>
<dbReference type="PANTHER" id="PTHR33121:SF70">
    <property type="entry name" value="SIGNALING PROTEIN YKOW"/>
    <property type="match status" value="1"/>
</dbReference>
<evidence type="ECO:0000259" key="4">
    <source>
        <dbReference type="PROSITE" id="PS50885"/>
    </source>
</evidence>
<dbReference type="InterPro" id="IPR003660">
    <property type="entry name" value="HAMP_dom"/>
</dbReference>
<dbReference type="Gene3D" id="3.20.20.450">
    <property type="entry name" value="EAL domain"/>
    <property type="match status" value="1"/>
</dbReference>
<dbReference type="GO" id="GO:0071111">
    <property type="term" value="F:cyclic-guanylate-specific phosphodiesterase activity"/>
    <property type="evidence" value="ECO:0007669"/>
    <property type="project" value="InterPro"/>
</dbReference>
<dbReference type="EMBL" id="JACEON010000001">
    <property type="protein sequence ID" value="MBA4610288.1"/>
    <property type="molecule type" value="Genomic_DNA"/>
</dbReference>
<dbReference type="Gene3D" id="3.30.70.270">
    <property type="match status" value="1"/>
</dbReference>
<dbReference type="SMART" id="SM00052">
    <property type="entry name" value="EAL"/>
    <property type="match status" value="1"/>
</dbReference>
<dbReference type="NCBIfam" id="TIGR00254">
    <property type="entry name" value="GGDEF"/>
    <property type="match status" value="1"/>
</dbReference>
<keyword evidence="1" id="KW-0175">Coiled coil</keyword>
<dbReference type="SUPFAM" id="SSF55073">
    <property type="entry name" value="Nucleotide cyclase"/>
    <property type="match status" value="1"/>
</dbReference>
<dbReference type="Pfam" id="PF00990">
    <property type="entry name" value="GGDEF"/>
    <property type="match status" value="1"/>
</dbReference>
<dbReference type="SUPFAM" id="SSF141868">
    <property type="entry name" value="EAL domain-like"/>
    <property type="match status" value="1"/>
</dbReference>
<evidence type="ECO:0000256" key="2">
    <source>
        <dbReference type="SAM" id="Phobius"/>
    </source>
</evidence>
<dbReference type="SMART" id="SM00267">
    <property type="entry name" value="GGDEF"/>
    <property type="match status" value="1"/>
</dbReference>
<reference evidence="6 7" key="2">
    <citation type="submission" date="2020-08" db="EMBL/GenBank/DDBJ databases">
        <title>Stappia taiwanensis sp. nov., isolated from a coastal thermal spring.</title>
        <authorList>
            <person name="Kampfer P."/>
        </authorList>
    </citation>
    <scope>NUCLEOTIDE SEQUENCE [LARGE SCALE GENOMIC DNA]</scope>
    <source>
        <strain evidence="6 7">DSM 23284</strain>
    </source>
</reference>
<protein>
    <submittedName>
        <fullName evidence="6">EAL domain-containing protein</fullName>
    </submittedName>
</protein>
<evidence type="ECO:0000256" key="1">
    <source>
        <dbReference type="SAM" id="Coils"/>
    </source>
</evidence>
<feature type="transmembrane region" description="Helical" evidence="2">
    <location>
        <begin position="12"/>
        <end position="32"/>
    </location>
</feature>
<comment type="caution">
    <text evidence="6">The sequence shown here is derived from an EMBL/GenBank/DDBJ whole genome shotgun (WGS) entry which is preliminary data.</text>
</comment>
<gene>
    <name evidence="6" type="ORF">H1W37_01385</name>
</gene>
<dbReference type="PANTHER" id="PTHR33121">
    <property type="entry name" value="CYCLIC DI-GMP PHOSPHODIESTERASE PDEF"/>
    <property type="match status" value="1"/>
</dbReference>
<dbReference type="PROSITE" id="PS50885">
    <property type="entry name" value="HAMP"/>
    <property type="match status" value="1"/>
</dbReference>
<reference evidence="6 7" key="1">
    <citation type="submission" date="2020-07" db="EMBL/GenBank/DDBJ databases">
        <authorList>
            <person name="Li M."/>
        </authorList>
    </citation>
    <scope>NUCLEOTIDE SEQUENCE [LARGE SCALE GENOMIC DNA]</scope>
    <source>
        <strain evidence="6 7">DSM 23284</strain>
    </source>
</reference>
<dbReference type="PROSITE" id="PS50883">
    <property type="entry name" value="EAL"/>
    <property type="match status" value="1"/>
</dbReference>
<dbReference type="Proteomes" id="UP000559404">
    <property type="component" value="Unassembled WGS sequence"/>
</dbReference>
<evidence type="ECO:0000259" key="3">
    <source>
        <dbReference type="PROSITE" id="PS50883"/>
    </source>
</evidence>
<dbReference type="InterPro" id="IPR050706">
    <property type="entry name" value="Cyclic-di-GMP_PDE-like"/>
</dbReference>
<dbReference type="CDD" id="cd01949">
    <property type="entry name" value="GGDEF"/>
    <property type="match status" value="1"/>
</dbReference>